<evidence type="ECO:0000259" key="4">
    <source>
        <dbReference type="PROSITE" id="PS50048"/>
    </source>
</evidence>
<dbReference type="InterPro" id="IPR036864">
    <property type="entry name" value="Zn2-C6_fun-type_DNA-bd_sf"/>
</dbReference>
<organism evidence="5 6">
    <name type="scientific">Ephemerocybe angulata</name>
    <dbReference type="NCBI Taxonomy" id="980116"/>
    <lineage>
        <taxon>Eukaryota</taxon>
        <taxon>Fungi</taxon>
        <taxon>Dikarya</taxon>
        <taxon>Basidiomycota</taxon>
        <taxon>Agaricomycotina</taxon>
        <taxon>Agaricomycetes</taxon>
        <taxon>Agaricomycetidae</taxon>
        <taxon>Agaricales</taxon>
        <taxon>Agaricineae</taxon>
        <taxon>Psathyrellaceae</taxon>
        <taxon>Ephemerocybe</taxon>
    </lineage>
</organism>
<sequence>MMDPMLTTTMPVSESLGSGPTTLADAQSSSNSPTNASVSGPGNTTIGQHTQRTRPTVLCAECKRLKTKCDRKTPCHSCLGRQSEDKCVYSPAVYSYSYSPSVLERVDIQSLMDRMAAVEAAVDELRASKRAVPQASVV</sequence>
<dbReference type="InterPro" id="IPR001138">
    <property type="entry name" value="Zn2Cys6_DnaBD"/>
</dbReference>
<dbReference type="Proteomes" id="UP000541558">
    <property type="component" value="Unassembled WGS sequence"/>
</dbReference>
<keyword evidence="2" id="KW-0539">Nucleus</keyword>
<keyword evidence="6" id="KW-1185">Reference proteome</keyword>
<feature type="compositionally biased region" description="Polar residues" evidence="3">
    <location>
        <begin position="40"/>
        <end position="53"/>
    </location>
</feature>
<dbReference type="PROSITE" id="PS50048">
    <property type="entry name" value="ZN2_CY6_FUNGAL_2"/>
    <property type="match status" value="1"/>
</dbReference>
<dbReference type="SUPFAM" id="SSF57701">
    <property type="entry name" value="Zn2/Cys6 DNA-binding domain"/>
    <property type="match status" value="1"/>
</dbReference>
<feature type="compositionally biased region" description="Low complexity" evidence="3">
    <location>
        <begin position="28"/>
        <end position="39"/>
    </location>
</feature>
<evidence type="ECO:0000313" key="5">
    <source>
        <dbReference type="EMBL" id="KAF5313429.1"/>
    </source>
</evidence>
<dbReference type="Pfam" id="PF00172">
    <property type="entry name" value="Zn_clus"/>
    <property type="match status" value="1"/>
</dbReference>
<dbReference type="GO" id="GO:0000981">
    <property type="term" value="F:DNA-binding transcription factor activity, RNA polymerase II-specific"/>
    <property type="evidence" value="ECO:0007669"/>
    <property type="project" value="InterPro"/>
</dbReference>
<dbReference type="OrthoDB" id="2269373at2759"/>
<accession>A0A8H5AYM8</accession>
<reference evidence="5 6" key="1">
    <citation type="journal article" date="2020" name="ISME J.">
        <title>Uncovering the hidden diversity of litter-decomposition mechanisms in mushroom-forming fungi.</title>
        <authorList>
            <person name="Floudas D."/>
            <person name="Bentzer J."/>
            <person name="Ahren D."/>
            <person name="Johansson T."/>
            <person name="Persson P."/>
            <person name="Tunlid A."/>
        </authorList>
    </citation>
    <scope>NUCLEOTIDE SEQUENCE [LARGE SCALE GENOMIC DNA]</scope>
    <source>
        <strain evidence="5 6">CBS 175.51</strain>
    </source>
</reference>
<dbReference type="CDD" id="cd00067">
    <property type="entry name" value="GAL4"/>
    <property type="match status" value="1"/>
</dbReference>
<dbReference type="GO" id="GO:0008270">
    <property type="term" value="F:zinc ion binding"/>
    <property type="evidence" value="ECO:0007669"/>
    <property type="project" value="InterPro"/>
</dbReference>
<evidence type="ECO:0000256" key="2">
    <source>
        <dbReference type="ARBA" id="ARBA00023242"/>
    </source>
</evidence>
<feature type="region of interest" description="Disordered" evidence="3">
    <location>
        <begin position="1"/>
        <end position="53"/>
    </location>
</feature>
<dbReference type="PANTHER" id="PTHR31001">
    <property type="entry name" value="UNCHARACTERIZED TRANSCRIPTIONAL REGULATORY PROTEIN"/>
    <property type="match status" value="1"/>
</dbReference>
<proteinExistence type="predicted"/>
<evidence type="ECO:0000256" key="3">
    <source>
        <dbReference type="SAM" id="MobiDB-lite"/>
    </source>
</evidence>
<comment type="caution">
    <text evidence="5">The sequence shown here is derived from an EMBL/GenBank/DDBJ whole genome shotgun (WGS) entry which is preliminary data.</text>
</comment>
<dbReference type="EMBL" id="JAACJK010000224">
    <property type="protein sequence ID" value="KAF5313429.1"/>
    <property type="molecule type" value="Genomic_DNA"/>
</dbReference>
<evidence type="ECO:0000256" key="1">
    <source>
        <dbReference type="ARBA" id="ARBA00004123"/>
    </source>
</evidence>
<feature type="domain" description="Zn(2)-C6 fungal-type" evidence="4">
    <location>
        <begin position="58"/>
        <end position="89"/>
    </location>
</feature>
<name>A0A8H5AYM8_9AGAR</name>
<feature type="compositionally biased region" description="Polar residues" evidence="3">
    <location>
        <begin position="1"/>
        <end position="27"/>
    </location>
</feature>
<evidence type="ECO:0000313" key="6">
    <source>
        <dbReference type="Proteomes" id="UP000541558"/>
    </source>
</evidence>
<dbReference type="Gene3D" id="4.10.240.10">
    <property type="entry name" value="Zn(2)-C6 fungal-type DNA-binding domain"/>
    <property type="match status" value="1"/>
</dbReference>
<gene>
    <name evidence="5" type="ORF">D9611_008488</name>
</gene>
<dbReference type="AlphaFoldDB" id="A0A8H5AYM8"/>
<dbReference type="GO" id="GO:0005634">
    <property type="term" value="C:nucleus"/>
    <property type="evidence" value="ECO:0007669"/>
    <property type="project" value="UniProtKB-SubCell"/>
</dbReference>
<dbReference type="InterPro" id="IPR050613">
    <property type="entry name" value="Sec_Metabolite_Reg"/>
</dbReference>
<comment type="subcellular location">
    <subcellularLocation>
        <location evidence="1">Nucleus</location>
    </subcellularLocation>
</comment>
<protein>
    <recommendedName>
        <fullName evidence="4">Zn(2)-C6 fungal-type domain-containing protein</fullName>
    </recommendedName>
</protein>